<keyword evidence="5 11" id="KW-0812">Transmembrane</keyword>
<keyword evidence="4" id="KW-0050">Antiport</keyword>
<sequence length="318" mass="34613">MNEVILGTACGVLFGPYGANVLNPRAWGDVNAVTLEVMRITLAMGLFTIGVELPQSYLAENARGLLVMVVPAIAFGWITVACATYLTFVRLDFISSLVIAACLTPTDPIISAAIVAESASNDGLAYPFLSLSIYLTTRTSTGIALRDWILVGCLYQVVLGTAIGAVLGLTFSYLMKLSYRKGFVNRESYLVQHLALTLFTIGITRTLGCDDLLAVFAAGCALNWNGYSHAQVEGEVFSAVIDLVLNCGTFVYIGAWMPFASYDSPELGITPWRLVLLLLAVLCLRRIPALLFLYRWIPEIATWKEALFTGHFGSVRRT</sequence>
<protein>
    <submittedName>
        <fullName evidence="13">Sodium/hydrogen exchanger</fullName>
    </submittedName>
</protein>
<feature type="transmembrane region" description="Helical" evidence="11">
    <location>
        <begin position="37"/>
        <end position="53"/>
    </location>
</feature>
<evidence type="ECO:0000256" key="1">
    <source>
        <dbReference type="ARBA" id="ARBA00004141"/>
    </source>
</evidence>
<proteinExistence type="inferred from homology"/>
<gene>
    <name evidence="13" type="ORF">OH76DRAFT_1484242</name>
</gene>
<feature type="domain" description="Cation/H+ exchanger transmembrane" evidence="12">
    <location>
        <begin position="3"/>
        <end position="314"/>
    </location>
</feature>
<evidence type="ECO:0000256" key="5">
    <source>
        <dbReference type="ARBA" id="ARBA00022692"/>
    </source>
</evidence>
<dbReference type="STRING" id="139420.A0A371D6B3"/>
<evidence type="ECO:0000256" key="7">
    <source>
        <dbReference type="ARBA" id="ARBA00023053"/>
    </source>
</evidence>
<dbReference type="AlphaFoldDB" id="A0A371D6B3"/>
<dbReference type="GO" id="GO:0120029">
    <property type="term" value="P:proton export across plasma membrane"/>
    <property type="evidence" value="ECO:0007669"/>
    <property type="project" value="InterPro"/>
</dbReference>
<dbReference type="Proteomes" id="UP000256964">
    <property type="component" value="Unassembled WGS sequence"/>
</dbReference>
<evidence type="ECO:0000256" key="10">
    <source>
        <dbReference type="ARBA" id="ARBA00023201"/>
    </source>
</evidence>
<evidence type="ECO:0000256" key="2">
    <source>
        <dbReference type="ARBA" id="ARBA00005248"/>
    </source>
</evidence>
<dbReference type="EMBL" id="KZ857414">
    <property type="protein sequence ID" value="RDX48058.1"/>
    <property type="molecule type" value="Genomic_DNA"/>
</dbReference>
<evidence type="ECO:0000256" key="11">
    <source>
        <dbReference type="SAM" id="Phobius"/>
    </source>
</evidence>
<dbReference type="GO" id="GO:0030007">
    <property type="term" value="P:intracellular potassium ion homeostasis"/>
    <property type="evidence" value="ECO:0007669"/>
    <property type="project" value="TreeGrafter"/>
</dbReference>
<evidence type="ECO:0000256" key="4">
    <source>
        <dbReference type="ARBA" id="ARBA00022449"/>
    </source>
</evidence>
<comment type="similarity">
    <text evidence="2">Belongs to the fungal Na(+)/H(+) exchanger family.</text>
</comment>
<keyword evidence="9 11" id="KW-0472">Membrane</keyword>
<keyword evidence="10" id="KW-0739">Sodium transport</keyword>
<evidence type="ECO:0000256" key="3">
    <source>
        <dbReference type="ARBA" id="ARBA00022448"/>
    </source>
</evidence>
<feature type="transmembrane region" description="Helical" evidence="11">
    <location>
        <begin position="65"/>
        <end position="88"/>
    </location>
</feature>
<dbReference type="Pfam" id="PF00999">
    <property type="entry name" value="Na_H_Exchanger"/>
    <property type="match status" value="1"/>
</dbReference>
<keyword evidence="6 11" id="KW-1133">Transmembrane helix</keyword>
<feature type="transmembrane region" description="Helical" evidence="11">
    <location>
        <begin position="236"/>
        <end position="262"/>
    </location>
</feature>
<comment type="subcellular location">
    <subcellularLocation>
        <location evidence="1">Membrane</location>
        <topology evidence="1">Multi-pass membrane protein</topology>
    </subcellularLocation>
</comment>
<dbReference type="GO" id="GO:0042391">
    <property type="term" value="P:regulation of membrane potential"/>
    <property type="evidence" value="ECO:0007669"/>
    <property type="project" value="InterPro"/>
</dbReference>
<evidence type="ECO:0000313" key="14">
    <source>
        <dbReference type="Proteomes" id="UP000256964"/>
    </source>
</evidence>
<evidence type="ECO:0000313" key="13">
    <source>
        <dbReference type="EMBL" id="RDX48058.1"/>
    </source>
</evidence>
<dbReference type="InterPro" id="IPR004712">
    <property type="entry name" value="Na+/H+_antiporter_fungi"/>
</dbReference>
<feature type="transmembrane region" description="Helical" evidence="11">
    <location>
        <begin position="274"/>
        <end position="297"/>
    </location>
</feature>
<name>A0A371D6B3_9APHY</name>
<evidence type="ECO:0000259" key="12">
    <source>
        <dbReference type="Pfam" id="PF00999"/>
    </source>
</evidence>
<evidence type="ECO:0000256" key="9">
    <source>
        <dbReference type="ARBA" id="ARBA00023136"/>
    </source>
</evidence>
<keyword evidence="7" id="KW-0915">Sodium</keyword>
<accession>A0A371D6B3</accession>
<reference evidence="13 14" key="1">
    <citation type="journal article" date="2018" name="Biotechnol. Biofuels">
        <title>Integrative visual omics of the white-rot fungus Polyporus brumalis exposes the biotechnological potential of its oxidative enzymes for delignifying raw plant biomass.</title>
        <authorList>
            <person name="Miyauchi S."/>
            <person name="Rancon A."/>
            <person name="Drula E."/>
            <person name="Hage H."/>
            <person name="Chaduli D."/>
            <person name="Favel A."/>
            <person name="Grisel S."/>
            <person name="Henrissat B."/>
            <person name="Herpoel-Gimbert I."/>
            <person name="Ruiz-Duenas F.J."/>
            <person name="Chevret D."/>
            <person name="Hainaut M."/>
            <person name="Lin J."/>
            <person name="Wang M."/>
            <person name="Pangilinan J."/>
            <person name="Lipzen A."/>
            <person name="Lesage-Meessen L."/>
            <person name="Navarro D."/>
            <person name="Riley R."/>
            <person name="Grigoriev I.V."/>
            <person name="Zhou S."/>
            <person name="Raouche S."/>
            <person name="Rosso M.N."/>
        </authorList>
    </citation>
    <scope>NUCLEOTIDE SEQUENCE [LARGE SCALE GENOMIC DNA]</scope>
    <source>
        <strain evidence="13 14">BRFM 1820</strain>
    </source>
</reference>
<dbReference type="GO" id="GO:0005886">
    <property type="term" value="C:plasma membrane"/>
    <property type="evidence" value="ECO:0007669"/>
    <property type="project" value="InterPro"/>
</dbReference>
<dbReference type="OrthoDB" id="2190219at2759"/>
<dbReference type="GO" id="GO:0015385">
    <property type="term" value="F:sodium:proton antiporter activity"/>
    <property type="evidence" value="ECO:0007669"/>
    <property type="project" value="InterPro"/>
</dbReference>
<organism evidence="13 14">
    <name type="scientific">Lentinus brumalis</name>
    <dbReference type="NCBI Taxonomy" id="2498619"/>
    <lineage>
        <taxon>Eukaryota</taxon>
        <taxon>Fungi</taxon>
        <taxon>Dikarya</taxon>
        <taxon>Basidiomycota</taxon>
        <taxon>Agaricomycotina</taxon>
        <taxon>Agaricomycetes</taxon>
        <taxon>Polyporales</taxon>
        <taxon>Polyporaceae</taxon>
        <taxon>Lentinus</taxon>
    </lineage>
</organism>
<keyword evidence="3" id="KW-0813">Transport</keyword>
<dbReference type="GO" id="GO:0036376">
    <property type="term" value="P:sodium ion export across plasma membrane"/>
    <property type="evidence" value="ECO:0007669"/>
    <property type="project" value="InterPro"/>
</dbReference>
<dbReference type="PANTHER" id="PTHR31382:SF4">
    <property type="entry name" value="NA(+)_H(+) ANTIPORTER"/>
    <property type="match status" value="1"/>
</dbReference>
<feature type="transmembrane region" description="Helical" evidence="11">
    <location>
        <begin position="148"/>
        <end position="174"/>
    </location>
</feature>
<evidence type="ECO:0000256" key="6">
    <source>
        <dbReference type="ARBA" id="ARBA00022989"/>
    </source>
</evidence>
<evidence type="ECO:0000256" key="8">
    <source>
        <dbReference type="ARBA" id="ARBA00023065"/>
    </source>
</evidence>
<dbReference type="InterPro" id="IPR006153">
    <property type="entry name" value="Cation/H_exchanger_TM"/>
</dbReference>
<keyword evidence="14" id="KW-1185">Reference proteome</keyword>
<keyword evidence="8" id="KW-0406">Ion transport</keyword>
<dbReference type="PANTHER" id="PTHR31382">
    <property type="entry name" value="NA(+)/H(+) ANTIPORTER"/>
    <property type="match status" value="1"/>
</dbReference>